<dbReference type="Proteomes" id="UP000316639">
    <property type="component" value="Unassembled WGS sequence"/>
</dbReference>
<dbReference type="RefSeq" id="WP_146352826.1">
    <property type="nucleotide sequence ID" value="NZ_VOBR01000009.1"/>
</dbReference>
<evidence type="ECO:0000259" key="1">
    <source>
        <dbReference type="PROSITE" id="PS51352"/>
    </source>
</evidence>
<gene>
    <name evidence="2" type="ORF">FKR81_16410</name>
</gene>
<feature type="domain" description="Thioredoxin" evidence="1">
    <location>
        <begin position="49"/>
        <end position="174"/>
    </location>
</feature>
<reference evidence="2 3" key="1">
    <citation type="submission" date="2019-07" db="EMBL/GenBank/DDBJ databases">
        <title>Lentzea xizangensis sp. nov., isolated from Qinghai-Tibetan Plateau Soils.</title>
        <authorList>
            <person name="Huang J."/>
        </authorList>
    </citation>
    <scope>NUCLEOTIDE SEQUENCE [LARGE SCALE GENOMIC DNA]</scope>
    <source>
        <strain evidence="2 3">FXJ1.1311</strain>
    </source>
</reference>
<name>A0A563EU49_9PSEU</name>
<dbReference type="Gene3D" id="3.40.30.10">
    <property type="entry name" value="Glutaredoxin"/>
    <property type="match status" value="1"/>
</dbReference>
<sequence length="174" mass="18416">MNYVIAACALLGALVLLNLALTFGVIRRLREHEEKLAGGGQVVRPRLVIETGESAGDFSSTDVDGITLARKDLGPGLVSFFTPSCTACEERLPVFVREAAREPRERVVVVVVGGESETADLVRQLTPVARVFVEAVNGPLSKAFQVTGFPAAVRVDGNGVVVESDQELALALAS</sequence>
<dbReference type="InterPro" id="IPR013766">
    <property type="entry name" value="Thioredoxin_domain"/>
</dbReference>
<dbReference type="AlphaFoldDB" id="A0A563EU49"/>
<comment type="caution">
    <text evidence="2">The sequence shown here is derived from an EMBL/GenBank/DDBJ whole genome shotgun (WGS) entry which is preliminary data.</text>
</comment>
<organism evidence="2 3">
    <name type="scientific">Lentzea tibetensis</name>
    <dbReference type="NCBI Taxonomy" id="2591470"/>
    <lineage>
        <taxon>Bacteria</taxon>
        <taxon>Bacillati</taxon>
        <taxon>Actinomycetota</taxon>
        <taxon>Actinomycetes</taxon>
        <taxon>Pseudonocardiales</taxon>
        <taxon>Pseudonocardiaceae</taxon>
        <taxon>Lentzea</taxon>
    </lineage>
</organism>
<evidence type="ECO:0000313" key="2">
    <source>
        <dbReference type="EMBL" id="TWP51200.1"/>
    </source>
</evidence>
<evidence type="ECO:0000313" key="3">
    <source>
        <dbReference type="Proteomes" id="UP000316639"/>
    </source>
</evidence>
<dbReference type="EMBL" id="VOBR01000009">
    <property type="protein sequence ID" value="TWP51200.1"/>
    <property type="molecule type" value="Genomic_DNA"/>
</dbReference>
<dbReference type="SUPFAM" id="SSF52833">
    <property type="entry name" value="Thioredoxin-like"/>
    <property type="match status" value="1"/>
</dbReference>
<proteinExistence type="predicted"/>
<accession>A0A563EU49</accession>
<dbReference type="InterPro" id="IPR036249">
    <property type="entry name" value="Thioredoxin-like_sf"/>
</dbReference>
<protein>
    <recommendedName>
        <fullName evidence="1">Thioredoxin domain-containing protein</fullName>
    </recommendedName>
</protein>
<dbReference type="OrthoDB" id="128449at2"/>
<dbReference type="PROSITE" id="PS51352">
    <property type="entry name" value="THIOREDOXIN_2"/>
    <property type="match status" value="1"/>
</dbReference>
<keyword evidence="3" id="KW-1185">Reference proteome</keyword>